<proteinExistence type="predicted"/>
<dbReference type="EMBL" id="BAAASX010000007">
    <property type="protein sequence ID" value="GAA2342656.1"/>
    <property type="molecule type" value="Genomic_DNA"/>
</dbReference>
<keyword evidence="2" id="KW-1185">Reference proteome</keyword>
<protein>
    <submittedName>
        <fullName evidence="1">Uncharacterized protein</fullName>
    </submittedName>
</protein>
<accession>A0ABN3G2D1</accession>
<evidence type="ECO:0000313" key="1">
    <source>
        <dbReference type="EMBL" id="GAA2342656.1"/>
    </source>
</evidence>
<gene>
    <name evidence="1" type="ORF">GCM10010403_39620</name>
</gene>
<comment type="caution">
    <text evidence="1">The sequence shown here is derived from an EMBL/GenBank/DDBJ whole genome shotgun (WGS) entry which is preliminary data.</text>
</comment>
<dbReference type="Proteomes" id="UP001501584">
    <property type="component" value="Unassembled WGS sequence"/>
</dbReference>
<name>A0ABN3G2D1_9ACTN</name>
<organism evidence="1 2">
    <name type="scientific">Glycomyces rutgersensis</name>
    <dbReference type="NCBI Taxonomy" id="58115"/>
    <lineage>
        <taxon>Bacteria</taxon>
        <taxon>Bacillati</taxon>
        <taxon>Actinomycetota</taxon>
        <taxon>Actinomycetes</taxon>
        <taxon>Glycomycetales</taxon>
        <taxon>Glycomycetaceae</taxon>
        <taxon>Glycomyces</taxon>
    </lineage>
</organism>
<sequence>MTETSSTVKLLFELGRKVQDPVARRGGHRRTGRRPGFLALAAAITCYKKPAN</sequence>
<reference evidence="1 2" key="1">
    <citation type="journal article" date="2019" name="Int. J. Syst. Evol. Microbiol.">
        <title>The Global Catalogue of Microorganisms (GCM) 10K type strain sequencing project: providing services to taxonomists for standard genome sequencing and annotation.</title>
        <authorList>
            <consortium name="The Broad Institute Genomics Platform"/>
            <consortium name="The Broad Institute Genome Sequencing Center for Infectious Disease"/>
            <person name="Wu L."/>
            <person name="Ma J."/>
        </authorList>
    </citation>
    <scope>NUCLEOTIDE SEQUENCE [LARGE SCALE GENOMIC DNA]</scope>
    <source>
        <strain evidence="1 2">JCM 6238</strain>
    </source>
</reference>
<evidence type="ECO:0000313" key="2">
    <source>
        <dbReference type="Proteomes" id="UP001501584"/>
    </source>
</evidence>